<feature type="chain" id="PRO_5020026092" description="Beta-hexosaminidase eukaryotic type N-terminal domain-containing protein" evidence="3">
    <location>
        <begin position="17"/>
        <end position="255"/>
    </location>
</feature>
<dbReference type="GO" id="GO:0016020">
    <property type="term" value="C:membrane"/>
    <property type="evidence" value="ECO:0007669"/>
    <property type="project" value="TreeGrafter"/>
</dbReference>
<dbReference type="EMBL" id="BGZK01000567">
    <property type="protein sequence ID" value="GBP50511.1"/>
    <property type="molecule type" value="Genomic_DNA"/>
</dbReference>
<keyword evidence="6" id="KW-1185">Reference proteome</keyword>
<dbReference type="GO" id="GO:0005764">
    <property type="term" value="C:lysosome"/>
    <property type="evidence" value="ECO:0007669"/>
    <property type="project" value="TreeGrafter"/>
</dbReference>
<dbReference type="GO" id="GO:0005975">
    <property type="term" value="P:carbohydrate metabolic process"/>
    <property type="evidence" value="ECO:0007669"/>
    <property type="project" value="InterPro"/>
</dbReference>
<name>A0A4C1WH61_EUMVA</name>
<dbReference type="PANTHER" id="PTHR22600:SF21">
    <property type="entry name" value="BETA-HEXOSAMINIDASE A"/>
    <property type="match status" value="1"/>
</dbReference>
<evidence type="ECO:0000256" key="3">
    <source>
        <dbReference type="SAM" id="SignalP"/>
    </source>
</evidence>
<proteinExistence type="predicted"/>
<dbReference type="STRING" id="151549.A0A4C1WH61"/>
<dbReference type="GO" id="GO:0004563">
    <property type="term" value="F:beta-N-acetylhexosaminidase activity"/>
    <property type="evidence" value="ECO:0007669"/>
    <property type="project" value="InterPro"/>
</dbReference>
<sequence length="255" mass="29095">MIRLFVFGALFVVIRCSWIVNPGPLYPATKGEVWPKPQQEEKGNNYFIFNPSEFKFNVRYGKKKYVSRTDAVERRSLRVTSVECLRETDVRERCVLIKDEATKVERGMLRWYSHINRRLHGAARQARRARPAAAAPRDGAYSGAVRELQLQLTDPCEDMPHLDMNETYELRVAAVSRVESASVWGLLRGLESFSQKLYLSDDYYLDRQAVAYVLRDGVFSQFSPFHVGSRAQARAPPSDGGGSEMPSLSFNLHLK</sequence>
<feature type="region of interest" description="Disordered" evidence="2">
    <location>
        <begin position="230"/>
        <end position="255"/>
    </location>
</feature>
<dbReference type="SUPFAM" id="SSF55545">
    <property type="entry name" value="beta-N-acetylhexosaminidase-like domain"/>
    <property type="match status" value="1"/>
</dbReference>
<feature type="domain" description="Beta-hexosaminidase eukaryotic type N-terminal" evidence="4">
    <location>
        <begin position="33"/>
        <end position="195"/>
    </location>
</feature>
<dbReference type="Proteomes" id="UP000299102">
    <property type="component" value="Unassembled WGS sequence"/>
</dbReference>
<dbReference type="GO" id="GO:0030203">
    <property type="term" value="P:glycosaminoglycan metabolic process"/>
    <property type="evidence" value="ECO:0007669"/>
    <property type="project" value="TreeGrafter"/>
</dbReference>
<evidence type="ECO:0000259" key="4">
    <source>
        <dbReference type="Pfam" id="PF14845"/>
    </source>
</evidence>
<comment type="caution">
    <text evidence="5">The sequence shown here is derived from an EMBL/GenBank/DDBJ whole genome shotgun (WGS) entry which is preliminary data.</text>
</comment>
<feature type="compositionally biased region" description="Polar residues" evidence="2">
    <location>
        <begin position="246"/>
        <end position="255"/>
    </location>
</feature>
<protein>
    <recommendedName>
        <fullName evidence="4">Beta-hexosaminidase eukaryotic type N-terminal domain-containing protein</fullName>
    </recommendedName>
</protein>
<keyword evidence="1" id="KW-0378">Hydrolase</keyword>
<dbReference type="OrthoDB" id="428480at2759"/>
<evidence type="ECO:0000313" key="5">
    <source>
        <dbReference type="EMBL" id="GBP50511.1"/>
    </source>
</evidence>
<dbReference type="InterPro" id="IPR029019">
    <property type="entry name" value="HEX_eukaryotic_N"/>
</dbReference>
<accession>A0A4C1WH61</accession>
<feature type="signal peptide" evidence="3">
    <location>
        <begin position="1"/>
        <end position="16"/>
    </location>
</feature>
<dbReference type="PANTHER" id="PTHR22600">
    <property type="entry name" value="BETA-HEXOSAMINIDASE"/>
    <property type="match status" value="1"/>
</dbReference>
<organism evidence="5 6">
    <name type="scientific">Eumeta variegata</name>
    <name type="common">Bagworm moth</name>
    <name type="synonym">Eumeta japonica</name>
    <dbReference type="NCBI Taxonomy" id="151549"/>
    <lineage>
        <taxon>Eukaryota</taxon>
        <taxon>Metazoa</taxon>
        <taxon>Ecdysozoa</taxon>
        <taxon>Arthropoda</taxon>
        <taxon>Hexapoda</taxon>
        <taxon>Insecta</taxon>
        <taxon>Pterygota</taxon>
        <taxon>Neoptera</taxon>
        <taxon>Endopterygota</taxon>
        <taxon>Lepidoptera</taxon>
        <taxon>Glossata</taxon>
        <taxon>Ditrysia</taxon>
        <taxon>Tineoidea</taxon>
        <taxon>Psychidae</taxon>
        <taxon>Oiketicinae</taxon>
        <taxon>Eumeta</taxon>
    </lineage>
</organism>
<keyword evidence="3" id="KW-0732">Signal</keyword>
<evidence type="ECO:0000256" key="2">
    <source>
        <dbReference type="SAM" id="MobiDB-lite"/>
    </source>
</evidence>
<dbReference type="InterPro" id="IPR029018">
    <property type="entry name" value="Hex-like_dom2"/>
</dbReference>
<evidence type="ECO:0000256" key="1">
    <source>
        <dbReference type="ARBA" id="ARBA00022801"/>
    </source>
</evidence>
<dbReference type="GO" id="GO:0006689">
    <property type="term" value="P:ganglioside catabolic process"/>
    <property type="evidence" value="ECO:0007669"/>
    <property type="project" value="TreeGrafter"/>
</dbReference>
<dbReference type="Pfam" id="PF14845">
    <property type="entry name" value="Glycohydro_20b2"/>
    <property type="match status" value="1"/>
</dbReference>
<dbReference type="InterPro" id="IPR025705">
    <property type="entry name" value="Beta_hexosaminidase_sua/sub"/>
</dbReference>
<reference evidence="5 6" key="1">
    <citation type="journal article" date="2019" name="Commun. Biol.">
        <title>The bagworm genome reveals a unique fibroin gene that provides high tensile strength.</title>
        <authorList>
            <person name="Kono N."/>
            <person name="Nakamura H."/>
            <person name="Ohtoshi R."/>
            <person name="Tomita M."/>
            <person name="Numata K."/>
            <person name="Arakawa K."/>
        </authorList>
    </citation>
    <scope>NUCLEOTIDE SEQUENCE [LARGE SCALE GENOMIC DNA]</scope>
</reference>
<dbReference type="AlphaFoldDB" id="A0A4C1WH61"/>
<gene>
    <name evidence="5" type="ORF">EVAR_25208_1</name>
</gene>
<evidence type="ECO:0000313" key="6">
    <source>
        <dbReference type="Proteomes" id="UP000299102"/>
    </source>
</evidence>
<dbReference type="Gene3D" id="3.30.379.10">
    <property type="entry name" value="Chitobiase/beta-hexosaminidase domain 2-like"/>
    <property type="match status" value="1"/>
</dbReference>